<organism evidence="3 4">
    <name type="scientific">Paratrimastix pyriformis</name>
    <dbReference type="NCBI Taxonomy" id="342808"/>
    <lineage>
        <taxon>Eukaryota</taxon>
        <taxon>Metamonada</taxon>
        <taxon>Preaxostyla</taxon>
        <taxon>Paratrimastigidae</taxon>
        <taxon>Paratrimastix</taxon>
    </lineage>
</organism>
<evidence type="ECO:0000313" key="3">
    <source>
        <dbReference type="EMBL" id="KAJ4462800.1"/>
    </source>
</evidence>
<evidence type="ECO:0000259" key="2">
    <source>
        <dbReference type="PROSITE" id="PS51468"/>
    </source>
</evidence>
<dbReference type="PROSITE" id="PS50234">
    <property type="entry name" value="VWFA"/>
    <property type="match status" value="1"/>
</dbReference>
<evidence type="ECO:0000259" key="1">
    <source>
        <dbReference type="PROSITE" id="PS50234"/>
    </source>
</evidence>
<dbReference type="InterPro" id="IPR036465">
    <property type="entry name" value="vWFA_dom_sf"/>
</dbReference>
<dbReference type="Pfam" id="PF13768">
    <property type="entry name" value="VWA_3"/>
    <property type="match status" value="1"/>
</dbReference>
<dbReference type="Pfam" id="PF08487">
    <property type="entry name" value="VIT"/>
    <property type="match status" value="1"/>
</dbReference>
<dbReference type="PANTHER" id="PTHR45737:SF6">
    <property type="entry name" value="VON WILLEBRAND FACTOR A DOMAIN-CONTAINING PROTEIN 5A"/>
    <property type="match status" value="1"/>
</dbReference>
<feature type="domain" description="VIT" evidence="2">
    <location>
        <begin position="2"/>
        <end position="130"/>
    </location>
</feature>
<dbReference type="Gene3D" id="3.40.50.410">
    <property type="entry name" value="von Willebrand factor, type A domain"/>
    <property type="match status" value="1"/>
</dbReference>
<evidence type="ECO:0000313" key="4">
    <source>
        <dbReference type="Proteomes" id="UP001141327"/>
    </source>
</evidence>
<dbReference type="Proteomes" id="UP001141327">
    <property type="component" value="Unassembled WGS sequence"/>
</dbReference>
<dbReference type="InterPro" id="IPR002035">
    <property type="entry name" value="VWF_A"/>
</dbReference>
<dbReference type="EMBL" id="JAPMOS010000002">
    <property type="protein sequence ID" value="KAJ4462800.1"/>
    <property type="molecule type" value="Genomic_DNA"/>
</dbReference>
<dbReference type="SUPFAM" id="SSF53300">
    <property type="entry name" value="vWA-like"/>
    <property type="match status" value="1"/>
</dbReference>
<gene>
    <name evidence="3" type="ORF">PAPYR_825</name>
</gene>
<reference evidence="3" key="1">
    <citation type="journal article" date="2022" name="bioRxiv">
        <title>Genomics of Preaxostyla Flagellates Illuminates Evolutionary Transitions and the Path Towards Mitochondrial Loss.</title>
        <authorList>
            <person name="Novak L.V.F."/>
            <person name="Treitli S.C."/>
            <person name="Pyrih J."/>
            <person name="Halakuc P."/>
            <person name="Pipaliya S.V."/>
            <person name="Vacek V."/>
            <person name="Brzon O."/>
            <person name="Soukal P."/>
            <person name="Eme L."/>
            <person name="Dacks J.B."/>
            <person name="Karnkowska A."/>
            <person name="Elias M."/>
            <person name="Hampl V."/>
        </authorList>
    </citation>
    <scope>NUCLEOTIDE SEQUENCE</scope>
    <source>
        <strain evidence="3">RCP-MX</strain>
    </source>
</reference>
<keyword evidence="4" id="KW-1185">Reference proteome</keyword>
<dbReference type="SMART" id="SM00327">
    <property type="entry name" value="VWA"/>
    <property type="match status" value="1"/>
</dbReference>
<proteinExistence type="predicted"/>
<dbReference type="PANTHER" id="PTHR45737">
    <property type="entry name" value="VON WILLEBRAND FACTOR A DOMAIN-CONTAINING PROTEIN 5A"/>
    <property type="match status" value="1"/>
</dbReference>
<sequence length="768" mass="82956">MDVGLFYSREGISYPVPLKLLNVTAQIRDTVAEVTLEQTYLNDNEVPIETVYKFPLDDAGAITGLEVTFGDTTLRGKFEEKQKARQTYEEAVRGGKQASLLEEQRPDIFTASIGNIRPGEKSVVTIHYVTQLSLEPPDVIKFVLPTTIAPRYVGAGPDDVNPTYLPKGKPSPYRLIMHIDAEMVSAVTAVESPDHQLKTQVDERTAHVELLDGSTAPDRDLIVLFHVSDAWQPRALLEEDPATNTVAVMLAGAPYRSRVEGPPGNALQPWLFRDVGRPITQQDIIFVVDRSGSMEGPKMEAARDALATFVKALEGHVRSRTPGSGPAIRFNVLFFGSSHAWLFPEPVTPTAEARDRVVEACSTMHADMGGTELLAALRDIFPMARADRPSSRIDVLLLTDGEIGDTDAALKEAREVHASTGMRLFTVGVGSDVSHHLVRSLANVAGGVVEFVQHASEGMLELGSRRSRGEVAPNCEMSAVHIRHLICLGARGLPVAQRRLENKVLLQLGRALSPSLPIEADWGTEKAPGWALLGQYPDPIPSAFLDTGYVLYAIFRKPAEPTSPTSMPALRATLRRKSADTETDPGSAAWAREVKIPSAPQLRFQGRALHQLAARALIRQWEEDSDEPQLHAEQVVRLSLEAGVMSRSTSLLLVAEGPAVGEGRPQRHEVPSNVPRDYGGAHGPALMAMRVPSAINRAAMVCTRRLFSMLIGPKKGAGPVAPAGLQAQLDAAMPAPPPTMPGPPQPAQGVAKGAVALGALPSVHRPIL</sequence>
<dbReference type="SMART" id="SM00609">
    <property type="entry name" value="VIT"/>
    <property type="match status" value="1"/>
</dbReference>
<dbReference type="PROSITE" id="PS51468">
    <property type="entry name" value="VIT"/>
    <property type="match status" value="1"/>
</dbReference>
<accession>A0ABQ8UZ18</accession>
<protein>
    <submittedName>
        <fullName evidence="3">von Willebrand factor type A domain protein</fullName>
    </submittedName>
</protein>
<dbReference type="InterPro" id="IPR013694">
    <property type="entry name" value="VIT"/>
</dbReference>
<name>A0ABQ8UZ18_9EUKA</name>
<feature type="domain" description="VWFA" evidence="1">
    <location>
        <begin position="283"/>
        <end position="471"/>
    </location>
</feature>
<comment type="caution">
    <text evidence="3">The sequence shown here is derived from an EMBL/GenBank/DDBJ whole genome shotgun (WGS) entry which is preliminary data.</text>
</comment>